<keyword evidence="1" id="KW-0812">Transmembrane</keyword>
<gene>
    <name evidence="2" type="ORF">FSCOSCO3_A012173</name>
</gene>
<accession>A0AAV1N8X3</accession>
<name>A0AAV1N8X3_SCOSC</name>
<dbReference type="EMBL" id="CAWUFR010000022">
    <property type="protein sequence ID" value="CAK6955580.1"/>
    <property type="molecule type" value="Genomic_DNA"/>
</dbReference>
<evidence type="ECO:0000313" key="2">
    <source>
        <dbReference type="EMBL" id="CAK6955580.1"/>
    </source>
</evidence>
<organism evidence="2 3">
    <name type="scientific">Scomber scombrus</name>
    <name type="common">Atlantic mackerel</name>
    <name type="synonym">Scomber vernalis</name>
    <dbReference type="NCBI Taxonomy" id="13677"/>
    <lineage>
        <taxon>Eukaryota</taxon>
        <taxon>Metazoa</taxon>
        <taxon>Chordata</taxon>
        <taxon>Craniata</taxon>
        <taxon>Vertebrata</taxon>
        <taxon>Euteleostomi</taxon>
        <taxon>Actinopterygii</taxon>
        <taxon>Neopterygii</taxon>
        <taxon>Teleostei</taxon>
        <taxon>Neoteleostei</taxon>
        <taxon>Acanthomorphata</taxon>
        <taxon>Pelagiaria</taxon>
        <taxon>Scombriformes</taxon>
        <taxon>Scombridae</taxon>
        <taxon>Scomber</taxon>
    </lineage>
</organism>
<comment type="caution">
    <text evidence="2">The sequence shown here is derived from an EMBL/GenBank/DDBJ whole genome shotgun (WGS) entry which is preliminary data.</text>
</comment>
<reference evidence="2 3" key="1">
    <citation type="submission" date="2024-01" db="EMBL/GenBank/DDBJ databases">
        <authorList>
            <person name="Alioto T."/>
            <person name="Alioto T."/>
            <person name="Gomez Garrido J."/>
        </authorList>
    </citation>
    <scope>NUCLEOTIDE SEQUENCE [LARGE SCALE GENOMIC DNA]</scope>
</reference>
<evidence type="ECO:0000313" key="3">
    <source>
        <dbReference type="Proteomes" id="UP001314229"/>
    </source>
</evidence>
<keyword evidence="3" id="KW-1185">Reference proteome</keyword>
<evidence type="ECO:0000256" key="1">
    <source>
        <dbReference type="SAM" id="Phobius"/>
    </source>
</evidence>
<proteinExistence type="predicted"/>
<feature type="transmembrane region" description="Helical" evidence="1">
    <location>
        <begin position="153"/>
        <end position="173"/>
    </location>
</feature>
<sequence length="193" mass="21822">MNVKMKLFIALPVKSQCPLPTPNISTQILPPLADRLCLDPVAVSSCLSVPLSPSVLPPNRVNVVCFAVNCPRNLLKKWDVKTVQVPPTTRTDSNQIIVVYVAKLERAGAREREESEPPIRHAHFYNRFFYDDQQLIAIISRLKGQVRVIEMSLSFHTVVMVLYVIMMAVSLCLSASETMRRGEHTQKHTMHVF</sequence>
<protein>
    <submittedName>
        <fullName evidence="2">Uncharacterized protein</fullName>
    </submittedName>
</protein>
<keyword evidence="1" id="KW-0472">Membrane</keyword>
<dbReference type="AlphaFoldDB" id="A0AAV1N8X3"/>
<keyword evidence="1" id="KW-1133">Transmembrane helix</keyword>
<dbReference type="Proteomes" id="UP001314229">
    <property type="component" value="Unassembled WGS sequence"/>
</dbReference>